<proteinExistence type="predicted"/>
<sequence>MDALTKLRDMGYLVRAEGDQIRCSWQGSGKPDPSVVRPLLNQLRDRKAEALAELRGEASQPKPWTFATRDPDRPGWFVARRPGSPLEGRGPTEFDACLSLWDQEEAVEREQKEADRDPA</sequence>
<dbReference type="EMBL" id="MFKF01000288">
    <property type="protein sequence ID" value="OGG46692.1"/>
    <property type="molecule type" value="Genomic_DNA"/>
</dbReference>
<protein>
    <submittedName>
        <fullName evidence="1">Uncharacterized protein</fullName>
    </submittedName>
</protein>
<organism evidence="1 2">
    <name type="scientific">Handelsmanbacteria sp. (strain RIFCSPLOWO2_12_FULL_64_10)</name>
    <dbReference type="NCBI Taxonomy" id="1817868"/>
    <lineage>
        <taxon>Bacteria</taxon>
        <taxon>Candidatus Handelsmaniibacteriota</taxon>
    </lineage>
</organism>
<accession>A0A1F6CCQ8</accession>
<dbReference type="AlphaFoldDB" id="A0A1F6CCQ8"/>
<gene>
    <name evidence="1" type="ORF">A3F84_25155</name>
</gene>
<evidence type="ECO:0000313" key="1">
    <source>
        <dbReference type="EMBL" id="OGG46692.1"/>
    </source>
</evidence>
<dbReference type="Proteomes" id="UP000178606">
    <property type="component" value="Unassembled WGS sequence"/>
</dbReference>
<name>A0A1F6CCQ8_HANXR</name>
<reference evidence="1 2" key="1">
    <citation type="journal article" date="2016" name="Nat. Commun.">
        <title>Thousands of microbial genomes shed light on interconnected biogeochemical processes in an aquifer system.</title>
        <authorList>
            <person name="Anantharaman K."/>
            <person name="Brown C.T."/>
            <person name="Hug L.A."/>
            <person name="Sharon I."/>
            <person name="Castelle C.J."/>
            <person name="Probst A.J."/>
            <person name="Thomas B.C."/>
            <person name="Singh A."/>
            <person name="Wilkins M.J."/>
            <person name="Karaoz U."/>
            <person name="Brodie E.L."/>
            <person name="Williams K.H."/>
            <person name="Hubbard S.S."/>
            <person name="Banfield J.F."/>
        </authorList>
    </citation>
    <scope>NUCLEOTIDE SEQUENCE [LARGE SCALE GENOMIC DNA]</scope>
    <source>
        <strain evidence="2">RIFCSPLOWO2_12_FULL_64_10</strain>
    </source>
</reference>
<evidence type="ECO:0000313" key="2">
    <source>
        <dbReference type="Proteomes" id="UP000178606"/>
    </source>
</evidence>
<comment type="caution">
    <text evidence="1">The sequence shown here is derived from an EMBL/GenBank/DDBJ whole genome shotgun (WGS) entry which is preliminary data.</text>
</comment>